<sequence length="491" mass="52173">MPRHPRARSAVRRGHRPAVPHPSALLALAVLCAPGGAHAQSAPTVEDLARRLQAIEARLGAPQEAAEPGADLAALDRRLRAVERTLELQAEEASAKAASATRVGLSASKGLSVRSPAQDGAELKLRGLLQADGRFFFDDAQRPQNDTFLWRRAQLTLEGTWGPLLGFRVTPELAGDSVTLLDAWVDLKFDPRATVRIGKSKNPVGLERLQNSGATALVELGFPGELAPGRDIGVQLQGELASSTVSYALGAYNGAPDGRDGATANPDDDLELAARVFVEPWKNAGSALSGLGFGLAGSRGGKHGNGNAFLPRYRTPGQATFFAYRGAVDADGTHARWSPQAYFYRHAFGLLGEYIRSEQEVALPAGGARASLAHDAWQLTASYVLTGEDAGYRGVARPNRPFTPGGAGWGAWELVARYGELDVDDAAFPSFADPASAASRAAAWTLGVNWYLNGNFKLVANYSQTRFDGGAADGADREDEKAFLARAQFSF</sequence>
<evidence type="ECO:0000256" key="1">
    <source>
        <dbReference type="SAM" id="SignalP"/>
    </source>
</evidence>
<dbReference type="RefSeq" id="WP_123770069.1">
    <property type="nucleotide sequence ID" value="NZ_RKQN01000002.1"/>
</dbReference>
<dbReference type="InterPro" id="IPR010870">
    <property type="entry name" value="Porin_O/P"/>
</dbReference>
<dbReference type="Pfam" id="PF07396">
    <property type="entry name" value="Porin_O_P"/>
    <property type="match status" value="1"/>
</dbReference>
<dbReference type="Proteomes" id="UP000269708">
    <property type="component" value="Unassembled WGS sequence"/>
</dbReference>
<dbReference type="AlphaFoldDB" id="A0A3N4W1I6"/>
<dbReference type="SUPFAM" id="SSF56935">
    <property type="entry name" value="Porins"/>
    <property type="match status" value="1"/>
</dbReference>
<dbReference type="EMBL" id="RKQN01000002">
    <property type="protein sequence ID" value="RPE79900.1"/>
    <property type="molecule type" value="Genomic_DNA"/>
</dbReference>
<proteinExistence type="predicted"/>
<organism evidence="2 3">
    <name type="scientific">Vulcaniibacterium tengchongense</name>
    <dbReference type="NCBI Taxonomy" id="1273429"/>
    <lineage>
        <taxon>Bacteria</taxon>
        <taxon>Pseudomonadati</taxon>
        <taxon>Pseudomonadota</taxon>
        <taxon>Gammaproteobacteria</taxon>
        <taxon>Lysobacterales</taxon>
        <taxon>Lysobacteraceae</taxon>
        <taxon>Vulcaniibacterium</taxon>
    </lineage>
</organism>
<feature type="signal peptide" evidence="1">
    <location>
        <begin position="1"/>
        <end position="39"/>
    </location>
</feature>
<accession>A0A3N4W1I6</accession>
<keyword evidence="3" id="KW-1185">Reference proteome</keyword>
<comment type="caution">
    <text evidence="2">The sequence shown here is derived from an EMBL/GenBank/DDBJ whole genome shotgun (WGS) entry which is preliminary data.</text>
</comment>
<evidence type="ECO:0000313" key="3">
    <source>
        <dbReference type="Proteomes" id="UP000269708"/>
    </source>
</evidence>
<dbReference type="OrthoDB" id="9807854at2"/>
<name>A0A3N4W1I6_9GAMM</name>
<keyword evidence="1" id="KW-0732">Signal</keyword>
<reference evidence="2 3" key="1">
    <citation type="submission" date="2018-11" db="EMBL/GenBank/DDBJ databases">
        <title>Genomic Encyclopedia of Type Strains, Phase IV (KMG-IV): sequencing the most valuable type-strain genomes for metagenomic binning, comparative biology and taxonomic classification.</title>
        <authorList>
            <person name="Goeker M."/>
        </authorList>
    </citation>
    <scope>NUCLEOTIDE SEQUENCE [LARGE SCALE GENOMIC DNA]</scope>
    <source>
        <strain evidence="2 3">DSM 25623</strain>
    </source>
</reference>
<dbReference type="InterPro" id="IPR023614">
    <property type="entry name" value="Porin_dom_sf"/>
</dbReference>
<gene>
    <name evidence="2" type="ORF">EDC50_1729</name>
</gene>
<dbReference type="Gene3D" id="2.40.160.10">
    <property type="entry name" value="Porin"/>
    <property type="match status" value="1"/>
</dbReference>
<evidence type="ECO:0000313" key="2">
    <source>
        <dbReference type="EMBL" id="RPE79900.1"/>
    </source>
</evidence>
<protein>
    <submittedName>
        <fullName evidence="2">Phosphate-selective porin OprO/OprP</fullName>
    </submittedName>
</protein>
<feature type="chain" id="PRO_5017986828" evidence="1">
    <location>
        <begin position="40"/>
        <end position="491"/>
    </location>
</feature>